<dbReference type="GO" id="GO:0019277">
    <property type="term" value="P:UDP-N-acetylgalactosamine biosynthetic process"/>
    <property type="evidence" value="ECO:0007669"/>
    <property type="project" value="InterPro"/>
</dbReference>
<dbReference type="GO" id="GO:0008360">
    <property type="term" value="P:regulation of cell shape"/>
    <property type="evidence" value="ECO:0007669"/>
    <property type="project" value="UniProtKB-KW"/>
</dbReference>
<evidence type="ECO:0000256" key="1">
    <source>
        <dbReference type="ARBA" id="ARBA00004496"/>
    </source>
</evidence>
<dbReference type="InterPro" id="IPR050068">
    <property type="entry name" value="MurA_subfamily"/>
</dbReference>
<evidence type="ECO:0000256" key="8">
    <source>
        <dbReference type="ARBA" id="ARBA00023306"/>
    </source>
</evidence>
<dbReference type="EMBL" id="LCPE01000018">
    <property type="protein sequence ID" value="KKU93703.1"/>
    <property type="molecule type" value="Genomic_DNA"/>
</dbReference>
<dbReference type="InterPro" id="IPR005750">
    <property type="entry name" value="UDP_GlcNAc_COvinyl_MurA"/>
</dbReference>
<dbReference type="Proteomes" id="UP000034877">
    <property type="component" value="Unassembled WGS sequence"/>
</dbReference>
<dbReference type="GO" id="GO:0009252">
    <property type="term" value="P:peptidoglycan biosynthetic process"/>
    <property type="evidence" value="ECO:0007669"/>
    <property type="project" value="UniProtKB-UniRule"/>
</dbReference>
<gene>
    <name evidence="16" type="ORF">UY22_C0018G0010</name>
</gene>
<reference evidence="16 17" key="1">
    <citation type="journal article" date="2015" name="Nature">
        <title>rRNA introns, odd ribosomes, and small enigmatic genomes across a large radiation of phyla.</title>
        <authorList>
            <person name="Brown C.T."/>
            <person name="Hug L.A."/>
            <person name="Thomas B.C."/>
            <person name="Sharon I."/>
            <person name="Castelle C.J."/>
            <person name="Singh A."/>
            <person name="Wilkins M.J."/>
            <person name="Williams K.H."/>
            <person name="Banfield J.F."/>
        </authorList>
    </citation>
    <scope>NUCLEOTIDE SEQUENCE [LARGE SCALE GENOMIC DNA]</scope>
</reference>
<feature type="domain" description="Enolpyruvate transferase" evidence="15">
    <location>
        <begin position="6"/>
        <end position="411"/>
    </location>
</feature>
<keyword evidence="6" id="KW-0133">Cell shape</keyword>
<dbReference type="PANTHER" id="PTHR43783:SF1">
    <property type="entry name" value="UDP-N-ACETYLGLUCOSAMINE 1-CARBOXYVINYLTRANSFERASE"/>
    <property type="match status" value="1"/>
</dbReference>
<protein>
    <recommendedName>
        <fullName evidence="12 14">UDP-N-acetylglucosamine 1-carboxyvinyltransferase</fullName>
        <ecNumber evidence="11 14">2.5.1.7</ecNumber>
    </recommendedName>
</protein>
<comment type="pathway">
    <text evidence="2">Cell wall biogenesis; peptidoglycan biosynthesis.</text>
</comment>
<dbReference type="CDD" id="cd01555">
    <property type="entry name" value="UdpNAET"/>
    <property type="match status" value="1"/>
</dbReference>
<dbReference type="InterPro" id="IPR001986">
    <property type="entry name" value="Enolpyruvate_Tfrase_dom"/>
</dbReference>
<dbReference type="Gene3D" id="3.65.10.10">
    <property type="entry name" value="Enolpyruvate transferase domain"/>
    <property type="match status" value="2"/>
</dbReference>
<dbReference type="EC" id="2.5.1.7" evidence="11 14"/>
<organism evidence="16 17">
    <name type="scientific">Candidatus Amesbacteria bacterium GW2011_GWC1_48_10</name>
    <dbReference type="NCBI Taxonomy" id="1618365"/>
    <lineage>
        <taxon>Bacteria</taxon>
        <taxon>Candidatus Amesiibacteriota</taxon>
    </lineage>
</organism>
<keyword evidence="9" id="KW-0961">Cell wall biogenesis/degradation</keyword>
<name>A0A0G1WTP3_9BACT</name>
<dbReference type="GO" id="GO:0005737">
    <property type="term" value="C:cytoplasm"/>
    <property type="evidence" value="ECO:0007669"/>
    <property type="project" value="UniProtKB-SubCell"/>
</dbReference>
<sequence>MAQFLVTGGTPLSGHITISGNKNDILKLLAASILAEGSVTLTNVPDIRDVAAMVEILESLGARVKGLHSPTIIIDPAGIKSWEINPALSRKVRSSIMFLSPLMAKFGKVNLGFPGGDVIGKRAISTHLDALSSLGAKFTLTTDTITGKFSPPKSPVSIFLDEASVTATENTLILASTLPITTTIEDAACEPHVTNLGQFLSRMGAHISGLGSGIITVTGAPHLKAVTHAVTPDYIDAGTYAIAAAVTHGQISISPVNPTDMRMILLYLSRLGVKYSWPQKDTLQILPSDLSIDPEKLGLRQKFQTRPWPGFPTDLLSPLILLATQAKGTVLMHDWMYETRMFFTDKLVAMGANITLCDPHRCLVTGPTPLVGRHLASPDIRAGMSILIAALAARGESVIDHAEIIERGYENPAARFQSLGAQIRRVDRHE</sequence>
<evidence type="ECO:0000313" key="17">
    <source>
        <dbReference type="Proteomes" id="UP000034877"/>
    </source>
</evidence>
<keyword evidence="5 16" id="KW-0808">Transferase</keyword>
<keyword evidence="3" id="KW-0963">Cytoplasm</keyword>
<proteinExistence type="inferred from homology"/>
<dbReference type="PATRIC" id="fig|1618365.3.peg.482"/>
<evidence type="ECO:0000256" key="10">
    <source>
        <dbReference type="ARBA" id="ARBA00038367"/>
    </source>
</evidence>
<dbReference type="PANTHER" id="PTHR43783">
    <property type="entry name" value="UDP-N-ACETYLGLUCOSAMINE 1-CARBOXYVINYLTRANSFERASE"/>
    <property type="match status" value="1"/>
</dbReference>
<keyword evidence="7" id="KW-0573">Peptidoglycan synthesis</keyword>
<dbReference type="GO" id="GO:0071555">
    <property type="term" value="P:cell wall organization"/>
    <property type="evidence" value="ECO:0007669"/>
    <property type="project" value="UniProtKB-KW"/>
</dbReference>
<dbReference type="NCBIfam" id="TIGR01072">
    <property type="entry name" value="murA"/>
    <property type="match status" value="1"/>
</dbReference>
<comment type="similarity">
    <text evidence="10">Belongs to the EPSP synthase family. MurA subfamily.</text>
</comment>
<comment type="caution">
    <text evidence="16">The sequence shown here is derived from an EMBL/GenBank/DDBJ whole genome shotgun (WGS) entry which is preliminary data.</text>
</comment>
<dbReference type="GO" id="GO:0008760">
    <property type="term" value="F:UDP-N-acetylglucosamine 1-carboxyvinyltransferase activity"/>
    <property type="evidence" value="ECO:0007669"/>
    <property type="project" value="UniProtKB-UniRule"/>
</dbReference>
<evidence type="ECO:0000256" key="9">
    <source>
        <dbReference type="ARBA" id="ARBA00023316"/>
    </source>
</evidence>
<evidence type="ECO:0000256" key="12">
    <source>
        <dbReference type="ARBA" id="ARBA00039754"/>
    </source>
</evidence>
<dbReference type="SUPFAM" id="SSF55205">
    <property type="entry name" value="EPT/RTPC-like"/>
    <property type="match status" value="1"/>
</dbReference>
<evidence type="ECO:0000256" key="11">
    <source>
        <dbReference type="ARBA" id="ARBA00039108"/>
    </source>
</evidence>
<evidence type="ECO:0000256" key="2">
    <source>
        <dbReference type="ARBA" id="ARBA00004752"/>
    </source>
</evidence>
<dbReference type="AlphaFoldDB" id="A0A0G1WTP3"/>
<evidence type="ECO:0000256" key="3">
    <source>
        <dbReference type="ARBA" id="ARBA00022490"/>
    </source>
</evidence>
<dbReference type="NCBIfam" id="NF006873">
    <property type="entry name" value="PRK09369.1"/>
    <property type="match status" value="1"/>
</dbReference>
<evidence type="ECO:0000256" key="7">
    <source>
        <dbReference type="ARBA" id="ARBA00022984"/>
    </source>
</evidence>
<comment type="subcellular location">
    <subcellularLocation>
        <location evidence="1">Cytoplasm</location>
    </subcellularLocation>
</comment>
<keyword evidence="4" id="KW-0132">Cell division</keyword>
<evidence type="ECO:0000256" key="5">
    <source>
        <dbReference type="ARBA" id="ARBA00022679"/>
    </source>
</evidence>
<keyword evidence="8" id="KW-0131">Cell cycle</keyword>
<dbReference type="InterPro" id="IPR013792">
    <property type="entry name" value="RNA3'P_cycl/enolpyr_Trfase_a/b"/>
</dbReference>
<dbReference type="InterPro" id="IPR036968">
    <property type="entry name" value="Enolpyruvate_Tfrase_sf"/>
</dbReference>
<evidence type="ECO:0000256" key="14">
    <source>
        <dbReference type="NCBIfam" id="TIGR01072"/>
    </source>
</evidence>
<evidence type="ECO:0000313" key="16">
    <source>
        <dbReference type="EMBL" id="KKU93703.1"/>
    </source>
</evidence>
<evidence type="ECO:0000256" key="4">
    <source>
        <dbReference type="ARBA" id="ARBA00022618"/>
    </source>
</evidence>
<accession>A0A0G1WTP3</accession>
<comment type="catalytic activity">
    <reaction evidence="13">
        <text>phosphoenolpyruvate + UDP-N-acetyl-alpha-D-glucosamine = UDP-N-acetyl-3-O-(1-carboxyvinyl)-alpha-D-glucosamine + phosphate</text>
        <dbReference type="Rhea" id="RHEA:18681"/>
        <dbReference type="ChEBI" id="CHEBI:43474"/>
        <dbReference type="ChEBI" id="CHEBI:57705"/>
        <dbReference type="ChEBI" id="CHEBI:58702"/>
        <dbReference type="ChEBI" id="CHEBI:68483"/>
        <dbReference type="EC" id="2.5.1.7"/>
    </reaction>
</comment>
<dbReference type="GO" id="GO:0051301">
    <property type="term" value="P:cell division"/>
    <property type="evidence" value="ECO:0007669"/>
    <property type="project" value="UniProtKB-KW"/>
</dbReference>
<evidence type="ECO:0000256" key="13">
    <source>
        <dbReference type="ARBA" id="ARBA00047527"/>
    </source>
</evidence>
<evidence type="ECO:0000256" key="6">
    <source>
        <dbReference type="ARBA" id="ARBA00022960"/>
    </source>
</evidence>
<evidence type="ECO:0000259" key="15">
    <source>
        <dbReference type="Pfam" id="PF00275"/>
    </source>
</evidence>
<dbReference type="Pfam" id="PF00275">
    <property type="entry name" value="EPSP_synthase"/>
    <property type="match status" value="1"/>
</dbReference>